<dbReference type="GO" id="GO:0000976">
    <property type="term" value="F:transcription cis-regulatory region binding"/>
    <property type="evidence" value="ECO:0007669"/>
    <property type="project" value="TreeGrafter"/>
</dbReference>
<name>A0A2S3QVQ7_VIBVL</name>
<keyword evidence="1" id="KW-0805">Transcription regulation</keyword>
<dbReference type="InterPro" id="IPR032687">
    <property type="entry name" value="AraC-type_N"/>
</dbReference>
<evidence type="ECO:0000256" key="1">
    <source>
        <dbReference type="ARBA" id="ARBA00023015"/>
    </source>
</evidence>
<dbReference type="InterPro" id="IPR020449">
    <property type="entry name" value="Tscrpt_reg_AraC-type_HTH"/>
</dbReference>
<dbReference type="PANTHER" id="PTHR47894:SF1">
    <property type="entry name" value="HTH-TYPE TRANSCRIPTIONAL REGULATOR VQSM"/>
    <property type="match status" value="1"/>
</dbReference>
<reference evidence="5 6" key="1">
    <citation type="journal article" date="2018" name="Front. Microbiol.">
        <title>Phylogeny of Vibrio vulnificus from the Analysis of the Core-Genome: Implications for Intra-Species Taxonomy.</title>
        <authorList>
            <person name="Roig F.J."/>
            <person name="Gonzalez-Candelas F."/>
            <person name="Sanjuan E."/>
            <person name="Fouz B."/>
            <person name="Feil E.J."/>
            <person name="Llorens C."/>
            <person name="Baker-Austin C."/>
            <person name="Oliver J.D."/>
            <person name="Danin-Poleg Y."/>
            <person name="Gibas C.J."/>
            <person name="Kashi Y."/>
            <person name="Gulig P.A."/>
            <person name="Morrison S.S."/>
            <person name="Amaro C."/>
        </authorList>
    </citation>
    <scope>NUCLEOTIDE SEQUENCE [LARGE SCALE GENOMIC DNA]</scope>
    <source>
        <strain evidence="5 6">CECT4608</strain>
    </source>
</reference>
<protein>
    <submittedName>
        <fullName evidence="5">AraC family transcriptional regulator</fullName>
    </submittedName>
</protein>
<sequence>MTLKWRGTMKYVAVYEPDAQACGILDLQLLNRYLESKVSIDSLLLGSGLSVSQLYTPDTHITLAQKLAIFSNALAHSEEGGLGLRVGQQARFSDFGVLGYAIFSSNTLFDAMMIGFKYLRLAGPVLKKTMGIEGHTGYFRAEQLIDLQSLLPFCCEYWFAAIHSLCEEVMQKPFPSTIIRFPYPEPEYSELYRQIFHCQIEFNSPRLEWQFDAKSLQEPLPAANTATLQLCLKSCDEMLEKVSGKASLKEKITQMFVERPGYYPSIETLSAELGMSSRTLRRRLKTEESSYQQILDHVRFHFARHYLASTKMSIEEISERVGFSDSANFRHAFRKWSGASPKQFRQQALTRSELNHQ</sequence>
<keyword evidence="3" id="KW-0804">Transcription</keyword>
<evidence type="ECO:0000256" key="3">
    <source>
        <dbReference type="ARBA" id="ARBA00023163"/>
    </source>
</evidence>
<dbReference type="GO" id="GO:0005829">
    <property type="term" value="C:cytosol"/>
    <property type="evidence" value="ECO:0007669"/>
    <property type="project" value="TreeGrafter"/>
</dbReference>
<dbReference type="EMBL" id="PDGH01000146">
    <property type="protein sequence ID" value="POB41942.1"/>
    <property type="molecule type" value="Genomic_DNA"/>
</dbReference>
<dbReference type="Gene3D" id="1.10.10.60">
    <property type="entry name" value="Homeodomain-like"/>
    <property type="match status" value="1"/>
</dbReference>
<dbReference type="InterPro" id="IPR009057">
    <property type="entry name" value="Homeodomain-like_sf"/>
</dbReference>
<dbReference type="SUPFAM" id="SSF46689">
    <property type="entry name" value="Homeodomain-like"/>
    <property type="match status" value="1"/>
</dbReference>
<evidence type="ECO:0000313" key="6">
    <source>
        <dbReference type="Proteomes" id="UP000237466"/>
    </source>
</evidence>
<evidence type="ECO:0000313" key="5">
    <source>
        <dbReference type="EMBL" id="POB41942.1"/>
    </source>
</evidence>
<dbReference type="Pfam" id="PF12833">
    <property type="entry name" value="HTH_18"/>
    <property type="match status" value="1"/>
</dbReference>
<dbReference type="PRINTS" id="PR00032">
    <property type="entry name" value="HTHARAC"/>
</dbReference>
<feature type="domain" description="HTH araC/xylS-type" evidence="4">
    <location>
        <begin position="250"/>
        <end position="347"/>
    </location>
</feature>
<dbReference type="SMART" id="SM00342">
    <property type="entry name" value="HTH_ARAC"/>
    <property type="match status" value="1"/>
</dbReference>
<dbReference type="GO" id="GO:0003700">
    <property type="term" value="F:DNA-binding transcription factor activity"/>
    <property type="evidence" value="ECO:0007669"/>
    <property type="project" value="InterPro"/>
</dbReference>
<dbReference type="PANTHER" id="PTHR47894">
    <property type="entry name" value="HTH-TYPE TRANSCRIPTIONAL REGULATOR GADX"/>
    <property type="match status" value="1"/>
</dbReference>
<accession>A0A2S3QVQ7</accession>
<organism evidence="5 6">
    <name type="scientific">Vibrio vulnificus</name>
    <dbReference type="NCBI Taxonomy" id="672"/>
    <lineage>
        <taxon>Bacteria</taxon>
        <taxon>Pseudomonadati</taxon>
        <taxon>Pseudomonadota</taxon>
        <taxon>Gammaproteobacteria</taxon>
        <taxon>Vibrionales</taxon>
        <taxon>Vibrionaceae</taxon>
        <taxon>Vibrio</taxon>
    </lineage>
</organism>
<dbReference type="AlphaFoldDB" id="A0A2S3QVQ7"/>
<dbReference type="PROSITE" id="PS01124">
    <property type="entry name" value="HTH_ARAC_FAMILY_2"/>
    <property type="match status" value="1"/>
</dbReference>
<evidence type="ECO:0000259" key="4">
    <source>
        <dbReference type="PROSITE" id="PS01124"/>
    </source>
</evidence>
<comment type="caution">
    <text evidence="5">The sequence shown here is derived from an EMBL/GenBank/DDBJ whole genome shotgun (WGS) entry which is preliminary data.</text>
</comment>
<proteinExistence type="predicted"/>
<dbReference type="Proteomes" id="UP000237466">
    <property type="component" value="Unassembled WGS sequence"/>
</dbReference>
<evidence type="ECO:0000256" key="2">
    <source>
        <dbReference type="ARBA" id="ARBA00023125"/>
    </source>
</evidence>
<dbReference type="InterPro" id="IPR018060">
    <property type="entry name" value="HTH_AraC"/>
</dbReference>
<keyword evidence="2" id="KW-0238">DNA-binding</keyword>
<dbReference type="Pfam" id="PF12625">
    <property type="entry name" value="Arabinose_bd"/>
    <property type="match status" value="1"/>
</dbReference>
<gene>
    <name evidence="5" type="ORF">CRN52_23425</name>
</gene>